<organism evidence="4 5">
    <name type="scientific">Candidatus Saganbacteria bacterium</name>
    <dbReference type="NCBI Taxonomy" id="2575572"/>
    <lineage>
        <taxon>Bacteria</taxon>
        <taxon>Bacillati</taxon>
        <taxon>Saganbacteria</taxon>
    </lineage>
</organism>
<evidence type="ECO:0000256" key="1">
    <source>
        <dbReference type="SAM" id="Phobius"/>
    </source>
</evidence>
<comment type="caution">
    <text evidence="4">The sequence shown here is derived from an EMBL/GenBank/DDBJ whole genome shotgun (WGS) entry which is preliminary data.</text>
</comment>
<protein>
    <recommendedName>
        <fullName evidence="6">DUF2207 domain-containing protein</fullName>
    </recommendedName>
</protein>
<feature type="transmembrane region" description="Helical" evidence="1">
    <location>
        <begin position="440"/>
        <end position="460"/>
    </location>
</feature>
<keyword evidence="1" id="KW-0812">Transmembrane</keyword>
<keyword evidence="1" id="KW-0472">Membrane</keyword>
<dbReference type="AlphaFoldDB" id="A0A833L0M9"/>
<evidence type="ECO:0000259" key="3">
    <source>
        <dbReference type="Pfam" id="PF20990"/>
    </source>
</evidence>
<reference evidence="4 5" key="1">
    <citation type="submission" date="2019-12" db="EMBL/GenBank/DDBJ databases">
        <authorList>
            <person name="Wolfe R."/>
            <person name="Danczak R."/>
            <person name="Wilkins M."/>
        </authorList>
    </citation>
    <scope>NUCLEOTIDE SEQUENCE [LARGE SCALE GENOMIC DNA]</scope>
    <source>
        <strain evidence="4">X2_MaxBin.013</strain>
    </source>
</reference>
<feature type="transmembrane region" description="Helical" evidence="1">
    <location>
        <begin position="238"/>
        <end position="259"/>
    </location>
</feature>
<gene>
    <name evidence="4" type="ORF">FD145_998</name>
</gene>
<feature type="transmembrane region" description="Helical" evidence="1">
    <location>
        <begin position="395"/>
        <end position="428"/>
    </location>
</feature>
<keyword evidence="1" id="KW-1133">Transmembrane helix</keyword>
<dbReference type="InterPro" id="IPR048389">
    <property type="entry name" value="YciQ-like_C"/>
</dbReference>
<dbReference type="Proteomes" id="UP000488506">
    <property type="component" value="Unassembled WGS sequence"/>
</dbReference>
<dbReference type="EMBL" id="WPAF01000016">
    <property type="protein sequence ID" value="KAF0133886.1"/>
    <property type="molecule type" value="Genomic_DNA"/>
</dbReference>
<evidence type="ECO:0000259" key="2">
    <source>
        <dbReference type="Pfam" id="PF09972"/>
    </source>
</evidence>
<dbReference type="Pfam" id="PF20990">
    <property type="entry name" value="DUF2207_C"/>
    <property type="match status" value="1"/>
</dbReference>
<proteinExistence type="predicted"/>
<dbReference type="InterPro" id="IPR018702">
    <property type="entry name" value="DUF2207"/>
</dbReference>
<sequence>MTHLPKLDIFTKMARKRLLLLILVFLIIPAWGKLVVLENININLHIKEDATLDIIEEHDYLYDGDFTGGSRTIKLEGLESISDVLVKEGDFEYIPGSLEKFQFQTAAKINGLAIEWTSRRPIDPEYKNTRKKMTIQYKAHGAFRFYGNYDELYWRVLDEARDGMIKKLSVKMYFPTDIDRSKVSASIIYNGQAEVKFIGENILGFSAINVGPSDSFDIKVGIPMGVIERIGFLKIQNMPLYTLFVIPFAVFFVVLFLYLRFEMGYEFFASKKKNTSRPADLMPAVSALIIDEKPDIRQVVATIYDLARRGYIEINKNQNDFEIKLIKFPVNLEEYEVKFLKAMFGDPAKEGNIINASSFKLLFSKYIPDLKEAIDDEAVKLGYFYEDRLPFKRRIYYFGWAISILMLAVCGFFNLKIILFFAPLVLFAGLLGCSLKGKSLVFSSALMMLAIIVLLARALAIGIIEQSLLLVFLISIIISGLIIVAFSGGASKKNMVAPAEKRQWLAYKRFLAGNGSAALEKENLPYSIAFGVVKNEDTERIEKYMLGE</sequence>
<evidence type="ECO:0008006" key="6">
    <source>
        <dbReference type="Google" id="ProtNLM"/>
    </source>
</evidence>
<feature type="domain" description="DUF2207" evidence="2">
    <location>
        <begin position="38"/>
        <end position="187"/>
    </location>
</feature>
<evidence type="ECO:0000313" key="5">
    <source>
        <dbReference type="Proteomes" id="UP000488506"/>
    </source>
</evidence>
<evidence type="ECO:0000313" key="4">
    <source>
        <dbReference type="EMBL" id="KAF0133886.1"/>
    </source>
</evidence>
<feature type="transmembrane region" description="Helical" evidence="1">
    <location>
        <begin position="467"/>
        <end position="486"/>
    </location>
</feature>
<accession>A0A833L0M9</accession>
<dbReference type="Pfam" id="PF09972">
    <property type="entry name" value="DUF2207"/>
    <property type="match status" value="1"/>
</dbReference>
<name>A0A833L0M9_UNCSA</name>
<feature type="domain" description="Predicted membrane protein YciQ-like C-terminal" evidence="3">
    <location>
        <begin position="278"/>
        <end position="532"/>
    </location>
</feature>